<feature type="region of interest" description="Disordered" evidence="3">
    <location>
        <begin position="326"/>
        <end position="382"/>
    </location>
</feature>
<dbReference type="OrthoDB" id="4869960at2759"/>
<feature type="region of interest" description="Disordered" evidence="3">
    <location>
        <begin position="618"/>
        <end position="711"/>
    </location>
</feature>
<dbReference type="InterPro" id="IPR001680">
    <property type="entry name" value="WD40_rpt"/>
</dbReference>
<dbReference type="InterPro" id="IPR036322">
    <property type="entry name" value="WD40_repeat_dom_sf"/>
</dbReference>
<gene>
    <name evidence="4" type="ORF">MGAL_10B002007</name>
</gene>
<dbReference type="SMART" id="SM00320">
    <property type="entry name" value="WD40"/>
    <property type="match status" value="5"/>
</dbReference>
<feature type="compositionally biased region" description="Low complexity" evidence="3">
    <location>
        <begin position="293"/>
        <end position="309"/>
    </location>
</feature>
<feature type="non-terminal residue" evidence="4">
    <location>
        <position position="711"/>
    </location>
</feature>
<dbReference type="Gene3D" id="2.130.10.10">
    <property type="entry name" value="YVTN repeat-like/Quinoprotein amine dehydrogenase"/>
    <property type="match status" value="1"/>
</dbReference>
<feature type="compositionally biased region" description="Basic and acidic residues" evidence="3">
    <location>
        <begin position="701"/>
        <end position="711"/>
    </location>
</feature>
<feature type="non-terminal residue" evidence="4">
    <location>
        <position position="1"/>
    </location>
</feature>
<feature type="compositionally biased region" description="Basic and acidic residues" evidence="3">
    <location>
        <begin position="664"/>
        <end position="687"/>
    </location>
</feature>
<keyword evidence="1" id="KW-0853">WD repeat</keyword>
<evidence type="ECO:0000256" key="3">
    <source>
        <dbReference type="SAM" id="MobiDB-lite"/>
    </source>
</evidence>
<sequence>NKDFLQRLKLDSKVEAHTGCVNTLCWSSSGQNILSGSDDQHLVITDPFKRKKITSIRSGHRANIFSAKYLPFTGDSQIISCSGDGKIYYTKVGQEDQHEASLFDCHFGTTYEVIVIPNEAKTFLSCGEDGTVRWFDLRIKTSCLKEDCKDDVLINCRRAVTSLAVNPMLQYQLAIGCSDSSVRLFDRRMLGTRSSGHYTGRGLTGMVCSFTAPNLASRSHRITSLSYSPNGGDVLVSYSSEYVYLFGTKDSKVKHFDKVFSKPERYIDHGSDIKSSGGLAAFPSINQPSTSKSTIQPSTSTAQPSSSSTLGAAFSLQMSQTVGAEEEGYAQTPLPEGFSEDQPEMSRQPPFKRLRMRGDWSDTGPNARPESERNSEGRHRPLMQRMSDMLTRWLDGNLRRTNNSNEDASAVEGSVEMDGGVSGWQNMPSTSGSTDMEVGSTNNDEQPTPMVPLEPVEQDLSRDNDSMAGSMPTENNTHDCDNSNHSDLHGSSSHSNHSDTNPIQTSPDPNSDPETDREAGQLEPVISLHYSTEGTTSSTIRLGFARFENLEAGILQRSAENASLSPLVTDPVQNQDLFNVSDNNVSHEAIELQQDIDSHDSDIEQGEINTASNIVQVEEPHSSVNRQNLDTQNSEEISSQSDLIETPNCDKLQTETVQNTNESESSKKGDGSSEIGERSSEVDERSSDTPPMSSPISHLHIRPDTNRTEGT</sequence>
<dbReference type="SUPFAM" id="SSF50978">
    <property type="entry name" value="WD40 repeat-like"/>
    <property type="match status" value="1"/>
</dbReference>
<feature type="compositionally biased region" description="Polar residues" evidence="3">
    <location>
        <begin position="489"/>
        <end position="509"/>
    </location>
</feature>
<dbReference type="GO" id="GO:0080008">
    <property type="term" value="C:Cul4-RING E3 ubiquitin ligase complex"/>
    <property type="evidence" value="ECO:0007669"/>
    <property type="project" value="TreeGrafter"/>
</dbReference>
<evidence type="ECO:0000313" key="5">
    <source>
        <dbReference type="Proteomes" id="UP000596742"/>
    </source>
</evidence>
<proteinExistence type="predicted"/>
<feature type="compositionally biased region" description="Polar residues" evidence="3">
    <location>
        <begin position="423"/>
        <end position="446"/>
    </location>
</feature>
<dbReference type="Proteomes" id="UP000596742">
    <property type="component" value="Unassembled WGS sequence"/>
</dbReference>
<feature type="compositionally biased region" description="Basic and acidic residues" evidence="3">
    <location>
        <begin position="369"/>
        <end position="379"/>
    </location>
</feature>
<feature type="compositionally biased region" description="Basic and acidic residues" evidence="3">
    <location>
        <begin position="476"/>
        <end position="488"/>
    </location>
</feature>
<organism evidence="4 5">
    <name type="scientific">Mytilus galloprovincialis</name>
    <name type="common">Mediterranean mussel</name>
    <dbReference type="NCBI Taxonomy" id="29158"/>
    <lineage>
        <taxon>Eukaryota</taxon>
        <taxon>Metazoa</taxon>
        <taxon>Spiralia</taxon>
        <taxon>Lophotrochozoa</taxon>
        <taxon>Mollusca</taxon>
        <taxon>Bivalvia</taxon>
        <taxon>Autobranchia</taxon>
        <taxon>Pteriomorphia</taxon>
        <taxon>Mytilida</taxon>
        <taxon>Mytiloidea</taxon>
        <taxon>Mytilidae</taxon>
        <taxon>Mytilinae</taxon>
        <taxon>Mytilus</taxon>
    </lineage>
</organism>
<dbReference type="InterPro" id="IPR045151">
    <property type="entry name" value="DCAF8"/>
</dbReference>
<accession>A0A8B6ELZ4</accession>
<dbReference type="AlphaFoldDB" id="A0A8B6ELZ4"/>
<dbReference type="EMBL" id="UYJE01005305">
    <property type="protein sequence ID" value="VDI36066.1"/>
    <property type="molecule type" value="Genomic_DNA"/>
</dbReference>
<comment type="caution">
    <text evidence="4">The sequence shown here is derived from an EMBL/GenBank/DDBJ whole genome shotgun (WGS) entry which is preliminary data.</text>
</comment>
<evidence type="ECO:0000256" key="2">
    <source>
        <dbReference type="ARBA" id="ARBA00022737"/>
    </source>
</evidence>
<protein>
    <submittedName>
        <fullName evidence="4">Nuclear receptor interaction protein</fullName>
    </submittedName>
</protein>
<dbReference type="PANTHER" id="PTHR15574:SF39">
    <property type="entry name" value="DDB1- AND CUL4-ASSOCIATED FACTOR 6"/>
    <property type="match status" value="1"/>
</dbReference>
<feature type="region of interest" description="Disordered" evidence="3">
    <location>
        <begin position="398"/>
        <end position="519"/>
    </location>
</feature>
<name>A0A8B6ELZ4_MYTGA</name>
<reference evidence="4" key="1">
    <citation type="submission" date="2018-11" db="EMBL/GenBank/DDBJ databases">
        <authorList>
            <person name="Alioto T."/>
            <person name="Alioto T."/>
        </authorList>
    </citation>
    <scope>NUCLEOTIDE SEQUENCE</scope>
</reference>
<dbReference type="InterPro" id="IPR015943">
    <property type="entry name" value="WD40/YVTN_repeat-like_dom_sf"/>
</dbReference>
<feature type="compositionally biased region" description="Polar residues" evidence="3">
    <location>
        <begin position="622"/>
        <end position="643"/>
    </location>
</feature>
<keyword evidence="4" id="KW-0675">Receptor</keyword>
<evidence type="ECO:0000313" key="4">
    <source>
        <dbReference type="EMBL" id="VDI36066.1"/>
    </source>
</evidence>
<dbReference type="PANTHER" id="PTHR15574">
    <property type="entry name" value="WD REPEAT DOMAIN-CONTAINING FAMILY"/>
    <property type="match status" value="1"/>
</dbReference>
<dbReference type="Pfam" id="PF00400">
    <property type="entry name" value="WD40"/>
    <property type="match status" value="1"/>
</dbReference>
<evidence type="ECO:0000256" key="1">
    <source>
        <dbReference type="ARBA" id="ARBA00022574"/>
    </source>
</evidence>
<feature type="region of interest" description="Disordered" evidence="3">
    <location>
        <begin position="277"/>
        <end position="309"/>
    </location>
</feature>
<keyword evidence="2" id="KW-0677">Repeat</keyword>
<dbReference type="GO" id="GO:0005737">
    <property type="term" value="C:cytoplasm"/>
    <property type="evidence" value="ECO:0007669"/>
    <property type="project" value="TreeGrafter"/>
</dbReference>
<keyword evidence="5" id="KW-1185">Reference proteome</keyword>
<dbReference type="GO" id="GO:0045944">
    <property type="term" value="P:positive regulation of transcription by RNA polymerase II"/>
    <property type="evidence" value="ECO:0007669"/>
    <property type="project" value="TreeGrafter"/>
</dbReference>